<dbReference type="HOGENOM" id="CLU_021028_0_0_10"/>
<feature type="signal peptide" evidence="1">
    <location>
        <begin position="1"/>
        <end position="20"/>
    </location>
</feature>
<evidence type="ECO:0000313" key="6">
    <source>
        <dbReference type="Proteomes" id="UP000033047"/>
    </source>
</evidence>
<organism evidence="5 6">
    <name type="scientific">Parabacteroides goldsteinii DSM 19448 = WAL 12034</name>
    <dbReference type="NCBI Taxonomy" id="927665"/>
    <lineage>
        <taxon>Bacteria</taxon>
        <taxon>Pseudomonadati</taxon>
        <taxon>Bacteroidota</taxon>
        <taxon>Bacteroidia</taxon>
        <taxon>Bacteroidales</taxon>
        <taxon>Tannerellaceae</taxon>
        <taxon>Parabacteroides</taxon>
    </lineage>
</organism>
<evidence type="ECO:0000259" key="4">
    <source>
        <dbReference type="Pfam" id="PF16371"/>
    </source>
</evidence>
<dbReference type="Gene3D" id="2.130.10.10">
    <property type="entry name" value="YVTN repeat-like/Quinoprotein amine dehydrogenase"/>
    <property type="match status" value="1"/>
</dbReference>
<reference evidence="5 6" key="1">
    <citation type="submission" date="2013-04" db="EMBL/GenBank/DDBJ databases">
        <title>The Genome Sequence of Parabacteroides goldsteinii DSM 19448.</title>
        <authorList>
            <consortium name="The Broad Institute Genomics Platform"/>
            <person name="Earl A."/>
            <person name="Ward D."/>
            <person name="Feldgarden M."/>
            <person name="Gevers D."/>
            <person name="Martens E."/>
            <person name="Sakamoto M."/>
            <person name="Benno Y."/>
            <person name="Song Y."/>
            <person name="Liu C."/>
            <person name="Lee J."/>
            <person name="Bolanos M."/>
            <person name="Vaisanen M.L."/>
            <person name="Finegold S.M."/>
            <person name="Walker B."/>
            <person name="Young S."/>
            <person name="Zeng Q."/>
            <person name="Gargeya S."/>
            <person name="Fitzgerald M."/>
            <person name="Haas B."/>
            <person name="Abouelleil A."/>
            <person name="Allen A.W."/>
            <person name="Alvarado L."/>
            <person name="Arachchi H.M."/>
            <person name="Berlin A.M."/>
            <person name="Chapman S.B."/>
            <person name="Gainer-Dewar J."/>
            <person name="Goldberg J."/>
            <person name="Griggs A."/>
            <person name="Gujja S."/>
            <person name="Hansen M."/>
            <person name="Howarth C."/>
            <person name="Imamovic A."/>
            <person name="Ireland A."/>
            <person name="Larimer J."/>
            <person name="McCowan C."/>
            <person name="Murphy C."/>
            <person name="Pearson M."/>
            <person name="Poon T.W."/>
            <person name="Priest M."/>
            <person name="Roberts A."/>
            <person name="Saif S."/>
            <person name="Shea T."/>
            <person name="Sisk P."/>
            <person name="Sykes S."/>
            <person name="Wortman J."/>
            <person name="Nusbaum C."/>
            <person name="Birren B."/>
        </authorList>
    </citation>
    <scope>NUCLEOTIDE SEQUENCE [LARGE SCALE GENOMIC DNA]</scope>
    <source>
        <strain evidence="5 6">DSM 19448</strain>
    </source>
</reference>
<dbReference type="InterPro" id="IPR002372">
    <property type="entry name" value="PQQ_rpt_dom"/>
</dbReference>
<dbReference type="RefSeq" id="WP_009860351.1">
    <property type="nucleotide sequence ID" value="NZ_KQ033912.1"/>
</dbReference>
<dbReference type="InterPro" id="IPR018391">
    <property type="entry name" value="PQQ_b-propeller_rpt"/>
</dbReference>
<proteinExistence type="predicted"/>
<dbReference type="SUPFAM" id="SSF50998">
    <property type="entry name" value="Quinoprotein alcohol dehydrogenase-like"/>
    <property type="match status" value="2"/>
</dbReference>
<dbReference type="PANTHER" id="PTHR34512">
    <property type="entry name" value="CELL SURFACE PROTEIN"/>
    <property type="match status" value="1"/>
</dbReference>
<dbReference type="Pfam" id="PF00149">
    <property type="entry name" value="Metallophos"/>
    <property type="match status" value="1"/>
</dbReference>
<evidence type="ECO:0000259" key="2">
    <source>
        <dbReference type="Pfam" id="PF00149"/>
    </source>
</evidence>
<keyword evidence="1" id="KW-0732">Signal</keyword>
<feature type="chain" id="PRO_5002489344" description="Calcineurin-like phosphoesterase domain-containing protein" evidence="1">
    <location>
        <begin position="21"/>
        <end position="825"/>
    </location>
</feature>
<dbReference type="InterPro" id="IPR029052">
    <property type="entry name" value="Metallo-depent_PP-like"/>
</dbReference>
<evidence type="ECO:0000313" key="5">
    <source>
        <dbReference type="EMBL" id="KKB57206.1"/>
    </source>
</evidence>
<dbReference type="Gene3D" id="3.60.21.10">
    <property type="match status" value="1"/>
</dbReference>
<dbReference type="Gene3D" id="2.40.10.480">
    <property type="match status" value="1"/>
</dbReference>
<dbReference type="Proteomes" id="UP000033047">
    <property type="component" value="Unassembled WGS sequence"/>
</dbReference>
<dbReference type="EMBL" id="AQHV01000010">
    <property type="protein sequence ID" value="KKB57206.1"/>
    <property type="molecule type" value="Genomic_DNA"/>
</dbReference>
<accession>A0A0F5JHC2</accession>
<dbReference type="SMART" id="SM00564">
    <property type="entry name" value="PQQ"/>
    <property type="match status" value="7"/>
</dbReference>
<protein>
    <recommendedName>
        <fullName evidence="7">Calcineurin-like phosphoesterase domain-containing protein</fullName>
    </recommendedName>
</protein>
<dbReference type="SUPFAM" id="SSF56300">
    <property type="entry name" value="Metallo-dependent phosphatases"/>
    <property type="match status" value="1"/>
</dbReference>
<dbReference type="PATRIC" id="fig|927665.4.peg.1900"/>
<feature type="domain" description="Calcineurin-like phosphoesterase N-terminal" evidence="4">
    <location>
        <begin position="37"/>
        <end position="93"/>
    </location>
</feature>
<gene>
    <name evidence="5" type="ORF">HMPREF1535_01859</name>
</gene>
<dbReference type="STRING" id="927665.HMPREF1535_01859"/>
<evidence type="ECO:0000256" key="1">
    <source>
        <dbReference type="SAM" id="SignalP"/>
    </source>
</evidence>
<dbReference type="InterPro" id="IPR011047">
    <property type="entry name" value="Quinoprotein_ADH-like_sf"/>
</dbReference>
<dbReference type="InterPro" id="IPR004843">
    <property type="entry name" value="Calcineurin-like_PHP"/>
</dbReference>
<sequence>MKKTILSIALLSGIASFANAAYTGHVFVDKNNNGVFDKGEKAMAGVLVSDGLNVVKTAGDGSFTLPGHERERFIFITTPSGYKTNNKHYHRIDGDQISYDFGLQPYSGGIKSDGSHKYVHIADTEIFNTDNHGDWVSNVRDYTSNEEAAFIIHTGDICYENGLKAHIKLMNTANMNCPIFYCVGNHDLVKGKYGEELFESIYGPVFYSFDAGSVHYIVTPMAGGDYQPGYTKEDVYRWLKNDLAQIPQGKPIVVFNHDLLTYGDQFIFGINDQEQINLNDHNLKAWVYGHWHINYIKKQGNVYSVSTATLDKGGIDHSTSAFRVLHVDKKGDFTSELRYTYLDKSIQISTPAEGQVPVLASGAVPVTVNVYSSVSPVKEVSYSCQIDGKTFVSNRKLSQATDWCWNSEVPFTAAQRGKMATLKVRALFNNGEVAETEAVFTYQPTNVKPDLSADWNNLLGTPEHVVTASSSVNPPLEMAWVKNIGANIYMTSPLVYNGMIYVASVDENLQGDAHIYALNGQTGELLWKYQTRNSIKNTIAIDNGRVLAQDAQGYLYAVDAQSGKLSWEKQLPVAGLPSLIEGLVASDGVVYAGTGKGLCAIDTKDGREIWRNKDWGQGEGTTTTFSVGKNMLIASSQWRALYGNDLKTGELKWTADTNGLRNRGASAAVHGDLLYLISDKSFFILDANTGRVIVRKELPFSVDVTSTPLLTDKEIIFGSAKDGLVALDSETLEIKWKFNTGDALVYTSPYSRKVSATIETSPVLSGNTVYVGASDGTIYGVNKETGRFAWKHATGAPVFGSVAVSGNTLIAVDFGGNVYTFVAAE</sequence>
<feature type="domain" description="Pyrrolo-quinoline quinone repeat" evidence="3">
    <location>
        <begin position="645"/>
        <end position="819"/>
    </location>
</feature>
<dbReference type="Pfam" id="PF13360">
    <property type="entry name" value="PQQ_2"/>
    <property type="match status" value="2"/>
</dbReference>
<comment type="caution">
    <text evidence="5">The sequence shown here is derived from an EMBL/GenBank/DDBJ whole genome shotgun (WGS) entry which is preliminary data.</text>
</comment>
<evidence type="ECO:0000259" key="3">
    <source>
        <dbReference type="Pfam" id="PF13360"/>
    </source>
</evidence>
<dbReference type="PANTHER" id="PTHR34512:SF30">
    <property type="entry name" value="OUTER MEMBRANE PROTEIN ASSEMBLY FACTOR BAMB"/>
    <property type="match status" value="1"/>
</dbReference>
<name>A0A0F5JHC2_9BACT</name>
<dbReference type="AlphaFoldDB" id="A0A0F5JHC2"/>
<feature type="domain" description="Pyrrolo-quinoline quinone repeat" evidence="3">
    <location>
        <begin position="491"/>
        <end position="571"/>
    </location>
</feature>
<dbReference type="InterPro" id="IPR015943">
    <property type="entry name" value="WD40/YVTN_repeat-like_dom_sf"/>
</dbReference>
<dbReference type="GO" id="GO:0016787">
    <property type="term" value="F:hydrolase activity"/>
    <property type="evidence" value="ECO:0007669"/>
    <property type="project" value="InterPro"/>
</dbReference>
<dbReference type="InterPro" id="IPR032285">
    <property type="entry name" value="Metallophos_N"/>
</dbReference>
<evidence type="ECO:0008006" key="7">
    <source>
        <dbReference type="Google" id="ProtNLM"/>
    </source>
</evidence>
<dbReference type="Pfam" id="PF16371">
    <property type="entry name" value="MetallophosN"/>
    <property type="match status" value="1"/>
</dbReference>
<feature type="domain" description="Calcineurin-like phosphoesterase" evidence="2">
    <location>
        <begin position="117"/>
        <end position="293"/>
    </location>
</feature>